<dbReference type="EMBL" id="ADAS02000100">
    <property type="protein sequence ID" value="OAV90500.1"/>
    <property type="molecule type" value="Genomic_DNA"/>
</dbReference>
<keyword evidence="4" id="KW-1185">Reference proteome</keyword>
<dbReference type="AlphaFoldDB" id="A0A180GCW6"/>
<reference evidence="3" key="4">
    <citation type="submission" date="2025-05" db="UniProtKB">
        <authorList>
            <consortium name="EnsemblFungi"/>
        </authorList>
    </citation>
    <scope>IDENTIFICATION</scope>
    <source>
        <strain evidence="3">isolate 1-1 / race 1 (BBBD)</strain>
    </source>
</reference>
<dbReference type="Proteomes" id="UP000005240">
    <property type="component" value="Unassembled WGS sequence"/>
</dbReference>
<evidence type="ECO:0000313" key="4">
    <source>
        <dbReference type="Proteomes" id="UP000005240"/>
    </source>
</evidence>
<evidence type="ECO:0000313" key="2">
    <source>
        <dbReference type="EMBL" id="OAV90500.1"/>
    </source>
</evidence>
<protein>
    <submittedName>
        <fullName evidence="2 3">Uncharacterized protein</fullName>
    </submittedName>
</protein>
<organism evidence="2">
    <name type="scientific">Puccinia triticina (isolate 1-1 / race 1 (BBBD))</name>
    <name type="common">Brown leaf rust fungus</name>
    <dbReference type="NCBI Taxonomy" id="630390"/>
    <lineage>
        <taxon>Eukaryota</taxon>
        <taxon>Fungi</taxon>
        <taxon>Dikarya</taxon>
        <taxon>Basidiomycota</taxon>
        <taxon>Pucciniomycotina</taxon>
        <taxon>Pucciniomycetes</taxon>
        <taxon>Pucciniales</taxon>
        <taxon>Pucciniaceae</taxon>
        <taxon>Puccinia</taxon>
    </lineage>
</organism>
<reference evidence="2" key="2">
    <citation type="submission" date="2016-05" db="EMBL/GenBank/DDBJ databases">
        <title>Comparative analysis highlights variable genome content of wheat rusts and divergence of the mating loci.</title>
        <authorList>
            <person name="Cuomo C.A."/>
            <person name="Bakkeren G."/>
            <person name="Szabo L."/>
            <person name="Khalil H."/>
            <person name="Joly D."/>
            <person name="Goldberg J."/>
            <person name="Young S."/>
            <person name="Zeng Q."/>
            <person name="Fellers J."/>
        </authorList>
    </citation>
    <scope>NUCLEOTIDE SEQUENCE [LARGE SCALE GENOMIC DNA]</scope>
    <source>
        <strain evidence="2">1-1 BBBD Race 1</strain>
    </source>
</reference>
<gene>
    <name evidence="2" type="ORF">PTTG_02592</name>
</gene>
<feature type="region of interest" description="Disordered" evidence="1">
    <location>
        <begin position="1"/>
        <end position="34"/>
    </location>
</feature>
<accession>A0A180GCW6</accession>
<evidence type="ECO:0000256" key="1">
    <source>
        <dbReference type="SAM" id="MobiDB-lite"/>
    </source>
</evidence>
<dbReference type="VEuPathDB" id="FungiDB:PTTG_02592"/>
<reference evidence="3 4" key="3">
    <citation type="journal article" date="2017" name="G3 (Bethesda)">
        <title>Comparative analysis highlights variable genome content of wheat rusts and divergence of the mating loci.</title>
        <authorList>
            <person name="Cuomo C.A."/>
            <person name="Bakkeren G."/>
            <person name="Khalil H.B."/>
            <person name="Panwar V."/>
            <person name="Joly D."/>
            <person name="Linning R."/>
            <person name="Sakthikumar S."/>
            <person name="Song X."/>
            <person name="Adiconis X."/>
            <person name="Fan L."/>
            <person name="Goldberg J.M."/>
            <person name="Levin J.Z."/>
            <person name="Young S."/>
            <person name="Zeng Q."/>
            <person name="Anikster Y."/>
            <person name="Bruce M."/>
            <person name="Wang M."/>
            <person name="Yin C."/>
            <person name="McCallum B."/>
            <person name="Szabo L.J."/>
            <person name="Hulbert S."/>
            <person name="Chen X."/>
            <person name="Fellers J.P."/>
        </authorList>
    </citation>
    <scope>NUCLEOTIDE SEQUENCE</scope>
    <source>
        <strain evidence="4">Isolate 1-1 / race 1 (BBBD)</strain>
        <strain evidence="3">isolate 1-1 / race 1 (BBBD)</strain>
    </source>
</reference>
<evidence type="ECO:0000313" key="3">
    <source>
        <dbReference type="EnsemblFungi" id="PTTG_02592-t43_1-p1"/>
    </source>
</evidence>
<sequence>MLPFSASSTPSSPQEHLSTSLNHSSDTSVLSSQLDEEAVIQPSHKFPFSIRRAHSAVDNVHAYNSGMRDTFKLEEVDALRHYILTGEGEETLLDVVAEGIDFFELEVSHTGIIGVDVIYG</sequence>
<name>A0A180GCW6_PUCT1</name>
<dbReference type="EnsemblFungi" id="PTTG_02592-t43_1">
    <property type="protein sequence ID" value="PTTG_02592-t43_1-p1"/>
    <property type="gene ID" value="PTTG_02592"/>
</dbReference>
<proteinExistence type="predicted"/>
<feature type="compositionally biased region" description="Polar residues" evidence="1">
    <location>
        <begin position="1"/>
        <end position="33"/>
    </location>
</feature>
<reference evidence="2" key="1">
    <citation type="submission" date="2009-11" db="EMBL/GenBank/DDBJ databases">
        <authorList>
            <consortium name="The Broad Institute Genome Sequencing Platform"/>
            <person name="Ward D."/>
            <person name="Feldgarden M."/>
            <person name="Earl A."/>
            <person name="Young S.K."/>
            <person name="Zeng Q."/>
            <person name="Koehrsen M."/>
            <person name="Alvarado L."/>
            <person name="Berlin A."/>
            <person name="Bochicchio J."/>
            <person name="Borenstein D."/>
            <person name="Chapman S.B."/>
            <person name="Chen Z."/>
            <person name="Engels R."/>
            <person name="Freedman E."/>
            <person name="Gellesch M."/>
            <person name="Goldberg J."/>
            <person name="Griggs A."/>
            <person name="Gujja S."/>
            <person name="Heilman E."/>
            <person name="Heiman D."/>
            <person name="Hepburn T."/>
            <person name="Howarth C."/>
            <person name="Jen D."/>
            <person name="Larson L."/>
            <person name="Lewis B."/>
            <person name="Mehta T."/>
            <person name="Park D."/>
            <person name="Pearson M."/>
            <person name="Roberts A."/>
            <person name="Saif S."/>
            <person name="Shea T."/>
            <person name="Shenoy N."/>
            <person name="Sisk P."/>
            <person name="Stolte C."/>
            <person name="Sykes S."/>
            <person name="Thomson T."/>
            <person name="Walk T."/>
            <person name="White J."/>
            <person name="Yandava C."/>
            <person name="Izard J."/>
            <person name="Baranova O.V."/>
            <person name="Blanton J.M."/>
            <person name="Tanner A.C."/>
            <person name="Dewhirst F.E."/>
            <person name="Haas B."/>
            <person name="Nusbaum C."/>
            <person name="Birren B."/>
        </authorList>
    </citation>
    <scope>NUCLEOTIDE SEQUENCE [LARGE SCALE GENOMIC DNA]</scope>
    <source>
        <strain evidence="2">1-1 BBBD Race 1</strain>
    </source>
</reference>